<accession>A0A6A5SPW1</accession>
<name>A0A6A5SPW1_9PLEO</name>
<evidence type="ECO:0000313" key="2">
    <source>
        <dbReference type="Proteomes" id="UP000800038"/>
    </source>
</evidence>
<proteinExistence type="predicted"/>
<sequence length="108" mass="12312">MTTIIDAVAQNGVRGAIRILLSPSTEKSPSKPQPRYVCARTIHRSGRKGRISVYRVLEEHTDERGRKVRLYENVDEGHLDKDEQESFIGIQEITAYERGHSVRPRIGQ</sequence>
<protein>
    <submittedName>
        <fullName evidence="1">Uncharacterized protein</fullName>
    </submittedName>
</protein>
<dbReference type="AlphaFoldDB" id="A0A6A5SPW1"/>
<keyword evidence="2" id="KW-1185">Reference proteome</keyword>
<reference evidence="1" key="1">
    <citation type="journal article" date="2020" name="Stud. Mycol.">
        <title>101 Dothideomycetes genomes: a test case for predicting lifestyles and emergence of pathogens.</title>
        <authorList>
            <person name="Haridas S."/>
            <person name="Albert R."/>
            <person name="Binder M."/>
            <person name="Bloem J."/>
            <person name="Labutti K."/>
            <person name="Salamov A."/>
            <person name="Andreopoulos B."/>
            <person name="Baker S."/>
            <person name="Barry K."/>
            <person name="Bills G."/>
            <person name="Bluhm B."/>
            <person name="Cannon C."/>
            <person name="Castanera R."/>
            <person name="Culley D."/>
            <person name="Daum C."/>
            <person name="Ezra D."/>
            <person name="Gonzalez J."/>
            <person name="Henrissat B."/>
            <person name="Kuo A."/>
            <person name="Liang C."/>
            <person name="Lipzen A."/>
            <person name="Lutzoni F."/>
            <person name="Magnuson J."/>
            <person name="Mondo S."/>
            <person name="Nolan M."/>
            <person name="Ohm R."/>
            <person name="Pangilinan J."/>
            <person name="Park H.-J."/>
            <person name="Ramirez L."/>
            <person name="Alfaro M."/>
            <person name="Sun H."/>
            <person name="Tritt A."/>
            <person name="Yoshinaga Y."/>
            <person name="Zwiers L.-H."/>
            <person name="Turgeon B."/>
            <person name="Goodwin S."/>
            <person name="Spatafora J."/>
            <person name="Crous P."/>
            <person name="Grigoriev I."/>
        </authorList>
    </citation>
    <scope>NUCLEOTIDE SEQUENCE</scope>
    <source>
        <strain evidence="1">CBS 161.51</strain>
    </source>
</reference>
<organism evidence="1 2">
    <name type="scientific">Clathrospora elynae</name>
    <dbReference type="NCBI Taxonomy" id="706981"/>
    <lineage>
        <taxon>Eukaryota</taxon>
        <taxon>Fungi</taxon>
        <taxon>Dikarya</taxon>
        <taxon>Ascomycota</taxon>
        <taxon>Pezizomycotina</taxon>
        <taxon>Dothideomycetes</taxon>
        <taxon>Pleosporomycetidae</taxon>
        <taxon>Pleosporales</taxon>
        <taxon>Diademaceae</taxon>
        <taxon>Clathrospora</taxon>
    </lineage>
</organism>
<gene>
    <name evidence="1" type="ORF">EJ02DRAFT_331915</name>
</gene>
<evidence type="ECO:0000313" key="1">
    <source>
        <dbReference type="EMBL" id="KAF1941718.1"/>
    </source>
</evidence>
<feature type="non-terminal residue" evidence="1">
    <location>
        <position position="108"/>
    </location>
</feature>
<dbReference type="OrthoDB" id="3685963at2759"/>
<dbReference type="Proteomes" id="UP000800038">
    <property type="component" value="Unassembled WGS sequence"/>
</dbReference>
<dbReference type="EMBL" id="ML976044">
    <property type="protein sequence ID" value="KAF1941718.1"/>
    <property type="molecule type" value="Genomic_DNA"/>
</dbReference>